<keyword evidence="4" id="KW-1185">Reference proteome</keyword>
<comment type="caution">
    <text evidence="3">The sequence shown here is derived from an EMBL/GenBank/DDBJ whole genome shotgun (WGS) entry which is preliminary data.</text>
</comment>
<dbReference type="Proteomes" id="UP000612893">
    <property type="component" value="Unassembled WGS sequence"/>
</dbReference>
<gene>
    <name evidence="3" type="ORF">JF922_00340</name>
</gene>
<organism evidence="3 4">
    <name type="scientific">Candidatus Nephthysia bennettiae</name>
    <dbReference type="NCBI Taxonomy" id="3127016"/>
    <lineage>
        <taxon>Bacteria</taxon>
        <taxon>Bacillati</taxon>
        <taxon>Candidatus Dormiibacterota</taxon>
        <taxon>Candidatus Dormibacteria</taxon>
        <taxon>Candidatus Dormibacterales</taxon>
        <taxon>Candidatus Dormibacteraceae</taxon>
        <taxon>Candidatus Nephthysia</taxon>
    </lineage>
</organism>
<dbReference type="InterPro" id="IPR050126">
    <property type="entry name" value="Ap4A_hydrolase"/>
</dbReference>
<evidence type="ECO:0000313" key="4">
    <source>
        <dbReference type="Proteomes" id="UP000612893"/>
    </source>
</evidence>
<reference evidence="3" key="1">
    <citation type="submission" date="2020-10" db="EMBL/GenBank/DDBJ databases">
        <title>Ca. Dormibacterota MAGs.</title>
        <authorList>
            <person name="Montgomery K."/>
        </authorList>
    </citation>
    <scope>NUCLEOTIDE SEQUENCE [LARGE SCALE GENOMIC DNA]</scope>
    <source>
        <strain evidence="3">SC8812_S17_10</strain>
    </source>
</reference>
<feature type="domain" description="Calcineurin-like phosphoesterase" evidence="2">
    <location>
        <begin position="1"/>
        <end position="188"/>
    </location>
</feature>
<evidence type="ECO:0000259" key="2">
    <source>
        <dbReference type="Pfam" id="PF12850"/>
    </source>
</evidence>
<dbReference type="EMBL" id="JAEKNR010000005">
    <property type="protein sequence ID" value="MBJ7596527.1"/>
    <property type="molecule type" value="Genomic_DNA"/>
</dbReference>
<dbReference type="InterPro" id="IPR024654">
    <property type="entry name" value="Calcineurin-like_PHP_lpxH"/>
</dbReference>
<dbReference type="PIRSF" id="PIRSF000883">
    <property type="entry name" value="Pesterase_MJ0912"/>
    <property type="match status" value="1"/>
</dbReference>
<dbReference type="Gene3D" id="3.60.21.10">
    <property type="match status" value="1"/>
</dbReference>
<sequence>MKLAIVSDVHGNLAALDAVQGDLDAVHPDLVVHGGDLALNGPRPAECVDRIRELRWPGIAGNTDEALWALPDTLPENTIRTFGVLIAATASLLGEERVAWLRTLPLEWRDGTRVALVHAVPGDSWRGVLPDATDEDLSAVYGPLGAALAVYGHIHRPYVRRIDGLTVANSGSVGLPWDSDPRASYLLIEDGEPIVRRVAYDIERHVADLDRSGYPSSRWLAEQARSAAGGFVRLNG</sequence>
<comment type="similarity">
    <text evidence="1">Belongs to the metallophosphoesterase superfamily. YfcE family.</text>
</comment>
<protein>
    <submittedName>
        <fullName evidence="3">Metallophosphoesterase family protein</fullName>
    </submittedName>
</protein>
<dbReference type="SUPFAM" id="SSF56300">
    <property type="entry name" value="Metallo-dependent phosphatases"/>
    <property type="match status" value="1"/>
</dbReference>
<dbReference type="PANTHER" id="PTHR42850">
    <property type="entry name" value="METALLOPHOSPHOESTERASE"/>
    <property type="match status" value="1"/>
</dbReference>
<dbReference type="Pfam" id="PF12850">
    <property type="entry name" value="Metallophos_2"/>
    <property type="match status" value="1"/>
</dbReference>
<dbReference type="InterPro" id="IPR029052">
    <property type="entry name" value="Metallo-depent_PP-like"/>
</dbReference>
<dbReference type="RefSeq" id="WP_338198359.1">
    <property type="nucleotide sequence ID" value="NZ_JAEKNR010000005.1"/>
</dbReference>
<proteinExistence type="inferred from homology"/>
<evidence type="ECO:0000313" key="3">
    <source>
        <dbReference type="EMBL" id="MBJ7596527.1"/>
    </source>
</evidence>
<dbReference type="PANTHER" id="PTHR42850:SF2">
    <property type="entry name" value="BLL5683 PROTEIN"/>
    <property type="match status" value="1"/>
</dbReference>
<accession>A0A934NBP5</accession>
<dbReference type="AlphaFoldDB" id="A0A934NBP5"/>
<name>A0A934NBP5_9BACT</name>
<evidence type="ECO:0000256" key="1">
    <source>
        <dbReference type="ARBA" id="ARBA00008950"/>
    </source>
</evidence>
<dbReference type="InterPro" id="IPR011152">
    <property type="entry name" value="Pesterase_MJ0912"/>
</dbReference>